<organism evidence="3 4">
    <name type="scientific">Hymenobacter canadensis</name>
    <dbReference type="NCBI Taxonomy" id="2999067"/>
    <lineage>
        <taxon>Bacteria</taxon>
        <taxon>Pseudomonadati</taxon>
        <taxon>Bacteroidota</taxon>
        <taxon>Cytophagia</taxon>
        <taxon>Cytophagales</taxon>
        <taxon>Hymenobacteraceae</taxon>
        <taxon>Hymenobacter</taxon>
    </lineage>
</organism>
<evidence type="ECO:0000256" key="1">
    <source>
        <dbReference type="SAM" id="MobiDB-lite"/>
    </source>
</evidence>
<dbReference type="EMBL" id="CP114767">
    <property type="protein sequence ID" value="WBA42190.1"/>
    <property type="molecule type" value="Genomic_DNA"/>
</dbReference>
<feature type="region of interest" description="Disordered" evidence="1">
    <location>
        <begin position="88"/>
        <end position="113"/>
    </location>
</feature>
<evidence type="ECO:0000256" key="2">
    <source>
        <dbReference type="SAM" id="SignalP"/>
    </source>
</evidence>
<dbReference type="Proteomes" id="UP001211005">
    <property type="component" value="Chromosome"/>
</dbReference>
<accession>A0ABY7LSL3</accession>
<gene>
    <name evidence="3" type="ORF">O3303_01220</name>
</gene>
<keyword evidence="4" id="KW-1185">Reference proteome</keyword>
<feature type="signal peptide" evidence="2">
    <location>
        <begin position="1"/>
        <end position="17"/>
    </location>
</feature>
<dbReference type="RefSeq" id="WP_269560249.1">
    <property type="nucleotide sequence ID" value="NZ_CP114767.1"/>
</dbReference>
<feature type="chain" id="PRO_5045936927" evidence="2">
    <location>
        <begin position="18"/>
        <end position="317"/>
    </location>
</feature>
<reference evidence="3 4" key="1">
    <citation type="submission" date="2022-12" db="EMBL/GenBank/DDBJ databases">
        <title>Hymenobacter canadensis sp. nov. isolated from lake water of the Cambridge Bay, Canada.</title>
        <authorList>
            <person name="Kim W.H."/>
            <person name="Lee Y.M."/>
        </authorList>
    </citation>
    <scope>NUCLEOTIDE SEQUENCE [LARGE SCALE GENOMIC DNA]</scope>
    <source>
        <strain evidence="3 4">PAMC 29467</strain>
    </source>
</reference>
<evidence type="ECO:0000313" key="3">
    <source>
        <dbReference type="EMBL" id="WBA42190.1"/>
    </source>
</evidence>
<sequence length="317" mass="35223">MKQSLLLVLLLPLSCFAQTGRNMMQMNQQSRQDFNRMTSQRNQDFQNRQMLRPRAGLGGGPMTAEQLTQAQAKQQQLEQAAIEKLAQLARQQQQRREQHPAANPQQAALQQKKDEKQLNILTVKNYREVFLPGQVVNALQAQQLPARAQQNLRNLNESLTDKSWWKKQEGAGLTANLTAYSDTLSSLTTSLLGFDLASPPAMPAPFSLTGLTAQLATHTFDQNAATQLVRDAALSDKLVAGEQLAKAVNNFRSLSTAAVQSPPTNPKKLKEDVQASLRTVNKEMERYYARISAAHALTDAQKALLKSTSDYLAKNRK</sequence>
<proteinExistence type="predicted"/>
<keyword evidence="2" id="KW-0732">Signal</keyword>
<evidence type="ECO:0000313" key="4">
    <source>
        <dbReference type="Proteomes" id="UP001211005"/>
    </source>
</evidence>
<feature type="compositionally biased region" description="Low complexity" evidence="1">
    <location>
        <begin position="100"/>
        <end position="110"/>
    </location>
</feature>
<name>A0ABY7LSL3_9BACT</name>
<protein>
    <submittedName>
        <fullName evidence="3">Uncharacterized protein</fullName>
    </submittedName>
</protein>